<feature type="transmembrane region" description="Helical" evidence="15">
    <location>
        <begin position="415"/>
        <end position="435"/>
    </location>
</feature>
<dbReference type="InterPro" id="IPR027417">
    <property type="entry name" value="P-loop_NTPase"/>
</dbReference>
<comment type="subcellular location">
    <subcellularLocation>
        <location evidence="1">Cell inner membrane</location>
        <topology evidence="1">Multi-pass membrane protein</topology>
    </subcellularLocation>
</comment>
<evidence type="ECO:0000256" key="5">
    <source>
        <dbReference type="ARBA" id="ARBA00022679"/>
    </source>
</evidence>
<dbReference type="Pfam" id="PF02706">
    <property type="entry name" value="Wzz"/>
    <property type="match status" value="1"/>
</dbReference>
<comment type="similarity">
    <text evidence="2">Belongs to the etk/wzc family.</text>
</comment>
<dbReference type="InterPro" id="IPR025669">
    <property type="entry name" value="AAA_dom"/>
</dbReference>
<dbReference type="SUPFAM" id="SSF52540">
    <property type="entry name" value="P-loop containing nucleoside triphosphate hydrolases"/>
    <property type="match status" value="1"/>
</dbReference>
<evidence type="ECO:0000256" key="12">
    <source>
        <dbReference type="ARBA" id="ARBA00023137"/>
    </source>
</evidence>
<evidence type="ECO:0000259" key="17">
    <source>
        <dbReference type="Pfam" id="PF13614"/>
    </source>
</evidence>
<feature type="domain" description="Tyrosine-protein kinase G-rich" evidence="18">
    <location>
        <begin position="357"/>
        <end position="437"/>
    </location>
</feature>
<evidence type="ECO:0000259" key="16">
    <source>
        <dbReference type="Pfam" id="PF02706"/>
    </source>
</evidence>
<feature type="transmembrane region" description="Helical" evidence="15">
    <location>
        <begin position="27"/>
        <end position="47"/>
    </location>
</feature>
<feature type="domain" description="AAA" evidence="17">
    <location>
        <begin position="516"/>
        <end position="648"/>
    </location>
</feature>
<dbReference type="GO" id="GO:0004715">
    <property type="term" value="F:non-membrane spanning protein tyrosine kinase activity"/>
    <property type="evidence" value="ECO:0007669"/>
    <property type="project" value="UniProtKB-EC"/>
</dbReference>
<dbReference type="GO" id="GO:0005886">
    <property type="term" value="C:plasma membrane"/>
    <property type="evidence" value="ECO:0007669"/>
    <property type="project" value="UniProtKB-SubCell"/>
</dbReference>
<keyword evidence="10 15" id="KW-1133">Transmembrane helix</keyword>
<evidence type="ECO:0000256" key="14">
    <source>
        <dbReference type="SAM" id="Coils"/>
    </source>
</evidence>
<dbReference type="FunFam" id="3.40.50.300:FF:000527">
    <property type="entry name" value="Tyrosine-protein kinase etk"/>
    <property type="match status" value="1"/>
</dbReference>
<accession>A0AAI9DE60</accession>
<comment type="catalytic activity">
    <reaction evidence="13">
        <text>L-tyrosyl-[protein] + ATP = O-phospho-L-tyrosyl-[protein] + ADP + H(+)</text>
        <dbReference type="Rhea" id="RHEA:10596"/>
        <dbReference type="Rhea" id="RHEA-COMP:10136"/>
        <dbReference type="Rhea" id="RHEA-COMP:20101"/>
        <dbReference type="ChEBI" id="CHEBI:15378"/>
        <dbReference type="ChEBI" id="CHEBI:30616"/>
        <dbReference type="ChEBI" id="CHEBI:46858"/>
        <dbReference type="ChEBI" id="CHEBI:61978"/>
        <dbReference type="ChEBI" id="CHEBI:456216"/>
    </reaction>
</comment>
<evidence type="ECO:0000256" key="4">
    <source>
        <dbReference type="ARBA" id="ARBA00022519"/>
    </source>
</evidence>
<gene>
    <name evidence="19" type="ORF">RG298_003217</name>
</gene>
<keyword evidence="9" id="KW-0067">ATP-binding</keyword>
<keyword evidence="5 19" id="KW-0808">Transferase</keyword>
<keyword evidence="8" id="KW-0418">Kinase</keyword>
<evidence type="ECO:0000256" key="3">
    <source>
        <dbReference type="ARBA" id="ARBA00022475"/>
    </source>
</evidence>
<evidence type="ECO:0000256" key="7">
    <source>
        <dbReference type="ARBA" id="ARBA00022741"/>
    </source>
</evidence>
<feature type="coiled-coil region" evidence="14">
    <location>
        <begin position="266"/>
        <end position="293"/>
    </location>
</feature>
<dbReference type="GO" id="GO:0005524">
    <property type="term" value="F:ATP binding"/>
    <property type="evidence" value="ECO:0007669"/>
    <property type="project" value="UniProtKB-KW"/>
</dbReference>
<evidence type="ECO:0000256" key="8">
    <source>
        <dbReference type="ARBA" id="ARBA00022777"/>
    </source>
</evidence>
<evidence type="ECO:0000256" key="13">
    <source>
        <dbReference type="ARBA" id="ARBA00053015"/>
    </source>
</evidence>
<evidence type="ECO:0000256" key="6">
    <source>
        <dbReference type="ARBA" id="ARBA00022692"/>
    </source>
</evidence>
<evidence type="ECO:0000256" key="1">
    <source>
        <dbReference type="ARBA" id="ARBA00004429"/>
    </source>
</evidence>
<proteinExistence type="inferred from homology"/>
<dbReference type="GO" id="GO:0042802">
    <property type="term" value="F:identical protein binding"/>
    <property type="evidence" value="ECO:0007669"/>
    <property type="project" value="UniProtKB-ARBA"/>
</dbReference>
<evidence type="ECO:0000256" key="9">
    <source>
        <dbReference type="ARBA" id="ARBA00022840"/>
    </source>
</evidence>
<keyword evidence="4" id="KW-0997">Cell inner membrane</keyword>
<keyword evidence="6 15" id="KW-0812">Transmembrane</keyword>
<dbReference type="NCBIfam" id="TIGR01007">
    <property type="entry name" value="eps_fam"/>
    <property type="match status" value="1"/>
</dbReference>
<keyword evidence="3" id="KW-1003">Cell membrane</keyword>
<organism evidence="19">
    <name type="scientific">Providencia stuartii</name>
    <dbReference type="NCBI Taxonomy" id="588"/>
    <lineage>
        <taxon>Bacteria</taxon>
        <taxon>Pseudomonadati</taxon>
        <taxon>Pseudomonadota</taxon>
        <taxon>Gammaproteobacteria</taxon>
        <taxon>Enterobacterales</taxon>
        <taxon>Morganellaceae</taxon>
        <taxon>Providencia</taxon>
    </lineage>
</organism>
<evidence type="ECO:0000256" key="11">
    <source>
        <dbReference type="ARBA" id="ARBA00023136"/>
    </source>
</evidence>
<keyword evidence="11 15" id="KW-0472">Membrane</keyword>
<dbReference type="EC" id="2.7.10.2" evidence="19"/>
<comment type="caution">
    <text evidence="19">The sequence shown here is derived from an EMBL/GenBank/DDBJ whole genome shotgun (WGS) entry which is preliminary data.</text>
</comment>
<keyword evidence="7" id="KW-0547">Nucleotide-binding</keyword>
<dbReference type="PANTHER" id="PTHR32309:SF32">
    <property type="entry name" value="TYROSINE-PROTEIN KINASE ETK-RELATED"/>
    <property type="match status" value="1"/>
</dbReference>
<feature type="domain" description="Polysaccharide chain length determinant N-terminal" evidence="16">
    <location>
        <begin position="12"/>
        <end position="104"/>
    </location>
</feature>
<sequence>MNTTKNSSPASDEIDLLALFKVLKSSYLKIGFFTLFFILIAAAYNFLATPIYQANATLQYDKASQVSLVDQMSEMMPLASNGSQVDSEIEVIKSRMVLGKTVTSLNLDTQIAPAGFFDKLWGDKTEAVVALYLVPEDFIGKPATLTYLGDNKYSLNIEGQVLEGTVGILLKQDDISLLVSSLVAEVGQEFTLVKNARYSTIENLRNTLTIAEVGKGTGIINMAIKGADKTENVQILNSIIQNYVDQNTERKKEVTNNTLLFLDEYLPKIKTKLDNYENQLNTFRKKNESIDLSLEAKSALDSALQVEEKLNELTFKEVEIQQLYTRNHPAYQSLLDKRQQLLREKEKISKAIQKLPNTQQQIVRLTRDVESEQAIYNQLVAKQQELSVLNSGITADVRIIDSAESQPNAVAPKKALILVLAAILGFIVGCAYVIAREFFNNKIKGTEDIDALGINVYATIPFSSYEKKLIAEGNKHPLALENPADTAVEAIRSLRTSVYFSVMNQGNNLVMVTSASPGVGKSFVTSNMAVVLANAGKKVLLIDTDLRKGRIHKAFGLSNKLGLSDYLSQSDTSQPNIHSNVIENLDVICRGKNVTHSSELLMSERFKRLLDTVKGQYDIVVIDTAPILAITDSAIIGKYVGTSLLIAYYGVNTVKDIELSLKRFKQNDIEITGVILNGIDAKSDDYNYVYEY</sequence>
<dbReference type="PANTHER" id="PTHR32309">
    <property type="entry name" value="TYROSINE-PROTEIN KINASE"/>
    <property type="match status" value="1"/>
</dbReference>
<protein>
    <submittedName>
        <fullName evidence="19">Polysaccharide biosynthesis tyrosine autokinase</fullName>
        <ecNumber evidence="19">2.7.10.2</ecNumber>
    </submittedName>
</protein>
<dbReference type="AlphaFoldDB" id="A0AAI9DE60"/>
<reference evidence="19" key="1">
    <citation type="submission" date="2024-02" db="EMBL/GenBank/DDBJ databases">
        <authorList>
            <consortium name="Clinical and Environmental Microbiology Branch: Whole genome sequencing antimicrobial resistance pathogens in the healthcare setting"/>
        </authorList>
    </citation>
    <scope>NUCLEOTIDE SEQUENCE</scope>
    <source>
        <strain evidence="19">2021GO-0154</strain>
    </source>
</reference>
<dbReference type="InterPro" id="IPR032807">
    <property type="entry name" value="GNVR"/>
</dbReference>
<evidence type="ECO:0000256" key="10">
    <source>
        <dbReference type="ARBA" id="ARBA00022989"/>
    </source>
</evidence>
<dbReference type="InterPro" id="IPR050445">
    <property type="entry name" value="Bact_polysacc_biosynth/exp"/>
</dbReference>
<evidence type="ECO:0000259" key="18">
    <source>
        <dbReference type="Pfam" id="PF13807"/>
    </source>
</evidence>
<keyword evidence="14" id="KW-0175">Coiled coil</keyword>
<dbReference type="Pfam" id="PF13614">
    <property type="entry name" value="AAA_31"/>
    <property type="match status" value="1"/>
</dbReference>
<dbReference type="InterPro" id="IPR003856">
    <property type="entry name" value="LPS_length_determ_N"/>
</dbReference>
<keyword evidence="12" id="KW-0829">Tyrosine-protein kinase</keyword>
<evidence type="ECO:0000313" key="19">
    <source>
        <dbReference type="EMBL" id="EMJ5135464.1"/>
    </source>
</evidence>
<dbReference type="Pfam" id="PF13807">
    <property type="entry name" value="GNVR"/>
    <property type="match status" value="1"/>
</dbReference>
<evidence type="ECO:0000256" key="15">
    <source>
        <dbReference type="SAM" id="Phobius"/>
    </source>
</evidence>
<dbReference type="CDD" id="cd05387">
    <property type="entry name" value="BY-kinase"/>
    <property type="match status" value="1"/>
</dbReference>
<name>A0AAI9DE60_PROST</name>
<dbReference type="InterPro" id="IPR005702">
    <property type="entry name" value="Wzc-like_C"/>
</dbReference>
<evidence type="ECO:0000256" key="2">
    <source>
        <dbReference type="ARBA" id="ARBA00008883"/>
    </source>
</evidence>
<dbReference type="EMBL" id="ABMABF030000011">
    <property type="protein sequence ID" value="EMJ5135464.1"/>
    <property type="molecule type" value="Genomic_DNA"/>
</dbReference>
<dbReference type="Gene3D" id="3.40.50.300">
    <property type="entry name" value="P-loop containing nucleotide triphosphate hydrolases"/>
    <property type="match status" value="1"/>
</dbReference>